<dbReference type="PANTHER" id="PTHR31616:SF10">
    <property type="entry name" value="TREHALASE"/>
    <property type="match status" value="1"/>
</dbReference>
<dbReference type="AlphaFoldDB" id="A0A2W5ZX18"/>
<dbReference type="InterPro" id="IPR012341">
    <property type="entry name" value="6hp_glycosidase-like_sf"/>
</dbReference>
<comment type="caution">
    <text evidence="4">The sequence shown here is derived from an EMBL/GenBank/DDBJ whole genome shotgun (WGS) entry which is preliminary data.</text>
</comment>
<reference evidence="4" key="2">
    <citation type="submission" date="2018-05" db="EMBL/GenBank/DDBJ databases">
        <authorList>
            <person name="Ferrari B."/>
        </authorList>
    </citation>
    <scope>NUCLEOTIDE SEQUENCE</scope>
    <source>
        <strain evidence="4">RRmetagenome_bin12</strain>
    </source>
</reference>
<dbReference type="Proteomes" id="UP000606991">
    <property type="component" value="Unassembled WGS sequence"/>
</dbReference>
<sequence length="572" mass="59830">MHHPIGDHALLADGRAAALVDPNGNVAWLCWPRIDSPPCLLSILDDEVGGAFVVAPLHPGANVVERGYIPGTLILRTVWRASGGELTVHDALACDGDVRLVRSMRATGTVDVGVRVMLAPDAARGSGEVVVDGATLRVRGGGIDVAVHAPAPWTVDADGVAVCRFTADPTERAVVLCDSANDGGTSLDGTERWFAARVSAGSTAPNQLAERSLGAEAARRLLTHSAAVLAGLRQRGGGIVAAPTTSIPQWPGSSRTWDYRYSWLRDTALAGLAMLRCGLTVDAGGLGDFIGAATSTLPPSVLLRVDGTAPPPERTLDGLRGYGGARPVRIGNAASEQPQLDVAGEVLEFAAALAAHDQLPQTLCAGVVRVADWTAEHWTKPDHGIWEIRGAPRHYTHSRVMAWAGLVQAAELADRGVVTGSAERWRRAADDIRAAVLRRGGALALTDVGGGPDAALAQAATVGFLDSGDPRLRETLNGITTTLDRGGLVDRHVPEADVNSDPCGPFLFATFWLAEALERCGRDGSPHFAAAAAARGSVDLFGEVADPRDRTPLGNYPQVQSHASFVLVATDI</sequence>
<feature type="domain" description="Trehalase-like N-terminal" evidence="2">
    <location>
        <begin position="3"/>
        <end position="176"/>
    </location>
</feature>
<dbReference type="InterPro" id="IPR008928">
    <property type="entry name" value="6-hairpin_glycosidase_sf"/>
</dbReference>
<dbReference type="Proteomes" id="UP000248724">
    <property type="component" value="Unassembled WGS sequence"/>
</dbReference>
<dbReference type="PANTHER" id="PTHR31616">
    <property type="entry name" value="TREHALASE"/>
    <property type="match status" value="1"/>
</dbReference>
<organism evidence="4 5">
    <name type="scientific">Candidatus Aeolococcus gillhamiae</name>
    <dbReference type="NCBI Taxonomy" id="3127015"/>
    <lineage>
        <taxon>Bacteria</taxon>
        <taxon>Bacillati</taxon>
        <taxon>Candidatus Dormiibacterota</taxon>
        <taxon>Candidatus Dormibacteria</taxon>
        <taxon>Candidatus Aeolococcales</taxon>
        <taxon>Candidatus Aeolococcaceae</taxon>
        <taxon>Candidatus Aeolococcus</taxon>
    </lineage>
</organism>
<accession>A0A2W5ZX18</accession>
<evidence type="ECO:0000313" key="3">
    <source>
        <dbReference type="EMBL" id="MBJ7594578.1"/>
    </source>
</evidence>
<dbReference type="Pfam" id="PF00723">
    <property type="entry name" value="Glyco_hydro_15"/>
    <property type="match status" value="1"/>
</dbReference>
<dbReference type="RefSeq" id="WP_337310900.1">
    <property type="nucleotide sequence ID" value="NZ_JAEKNS010000074.1"/>
</dbReference>
<name>A0A2W5ZX18_9BACT</name>
<evidence type="ECO:0000313" key="6">
    <source>
        <dbReference type="Proteomes" id="UP000606991"/>
    </source>
</evidence>
<accession>A0A934K2T9</accession>
<feature type="domain" description="GH15-like" evidence="1">
    <location>
        <begin position="218"/>
        <end position="522"/>
    </location>
</feature>
<reference evidence="4 5" key="1">
    <citation type="journal article" date="2017" name="Nature">
        <title>Atmospheric trace gases support primary production in Antarctic desert surface soil.</title>
        <authorList>
            <person name="Ji M."/>
            <person name="Greening C."/>
            <person name="Vanwonterghem I."/>
            <person name="Carere C.R."/>
            <person name="Bay S.K."/>
            <person name="Steen J.A."/>
            <person name="Montgomery K."/>
            <person name="Lines T."/>
            <person name="Beardall J."/>
            <person name="van Dorst J."/>
            <person name="Snape I."/>
            <person name="Stott M.B."/>
            <person name="Hugenholtz P."/>
            <person name="Ferrari B.C."/>
        </authorList>
    </citation>
    <scope>NUCLEOTIDE SEQUENCE [LARGE SCALE GENOMIC DNA]</scope>
    <source>
        <strain evidence="4">RRmetagenome_bin12</strain>
    </source>
</reference>
<dbReference type="EMBL" id="JAEKNS010000074">
    <property type="protein sequence ID" value="MBJ7594578.1"/>
    <property type="molecule type" value="Genomic_DNA"/>
</dbReference>
<protein>
    <submittedName>
        <fullName evidence="3">Glycoside hydrolase family 15 protein</fullName>
    </submittedName>
</protein>
<dbReference type="InterPro" id="IPR011613">
    <property type="entry name" value="GH15-like"/>
</dbReference>
<reference evidence="3 6" key="3">
    <citation type="submission" date="2020-10" db="EMBL/GenBank/DDBJ databases">
        <title>Ca. Dormibacterota MAGs.</title>
        <authorList>
            <person name="Montgomery K."/>
        </authorList>
    </citation>
    <scope>NUCLEOTIDE SEQUENCE [LARGE SCALE GENOMIC DNA]</scope>
    <source>
        <strain evidence="3">SC8812_S17_18</strain>
    </source>
</reference>
<dbReference type="Gene3D" id="1.50.10.10">
    <property type="match status" value="1"/>
</dbReference>
<dbReference type="SUPFAM" id="SSF48208">
    <property type="entry name" value="Six-hairpin glycosidases"/>
    <property type="match status" value="1"/>
</dbReference>
<evidence type="ECO:0000313" key="4">
    <source>
        <dbReference type="EMBL" id="PZR77878.1"/>
    </source>
</evidence>
<evidence type="ECO:0000259" key="1">
    <source>
        <dbReference type="Pfam" id="PF00723"/>
    </source>
</evidence>
<evidence type="ECO:0000259" key="2">
    <source>
        <dbReference type="Pfam" id="PF19291"/>
    </source>
</evidence>
<dbReference type="Pfam" id="PF19291">
    <property type="entry name" value="TREH_N"/>
    <property type="match status" value="1"/>
</dbReference>
<dbReference type="EMBL" id="QHBU01000280">
    <property type="protein sequence ID" value="PZR77878.1"/>
    <property type="molecule type" value="Genomic_DNA"/>
</dbReference>
<dbReference type="GO" id="GO:0015927">
    <property type="term" value="F:trehalase activity"/>
    <property type="evidence" value="ECO:0007669"/>
    <property type="project" value="TreeGrafter"/>
</dbReference>
<proteinExistence type="predicted"/>
<evidence type="ECO:0000313" key="5">
    <source>
        <dbReference type="Proteomes" id="UP000248724"/>
    </source>
</evidence>
<gene>
    <name evidence="4" type="ORF">DLM65_14640</name>
    <name evidence="3" type="ORF">JF886_06885</name>
</gene>
<dbReference type="GO" id="GO:0005993">
    <property type="term" value="P:trehalose catabolic process"/>
    <property type="evidence" value="ECO:0007669"/>
    <property type="project" value="TreeGrafter"/>
</dbReference>
<dbReference type="InterPro" id="IPR045582">
    <property type="entry name" value="Trehalase-like_N"/>
</dbReference>
<keyword evidence="3" id="KW-0378">Hydrolase</keyword>